<feature type="transmembrane region" description="Helical" evidence="2">
    <location>
        <begin position="99"/>
        <end position="120"/>
    </location>
</feature>
<dbReference type="AlphaFoldDB" id="A0A0U3HVG5"/>
<feature type="region of interest" description="Disordered" evidence="1">
    <location>
        <begin position="1"/>
        <end position="26"/>
    </location>
</feature>
<dbReference type="EMBL" id="BJZR01000032">
    <property type="protein sequence ID" value="GEO92132.1"/>
    <property type="molecule type" value="Genomic_DNA"/>
</dbReference>
<feature type="compositionally biased region" description="Low complexity" evidence="1">
    <location>
        <begin position="1"/>
        <end position="21"/>
    </location>
</feature>
<reference evidence="5 7" key="2">
    <citation type="submission" date="2019-07" db="EMBL/GenBank/DDBJ databases">
        <title>Whole genome shotgun sequence of Kocuria flava NBRC 107626.</title>
        <authorList>
            <person name="Hosoyama A."/>
            <person name="Uohara A."/>
            <person name="Ohji S."/>
            <person name="Ichikawa N."/>
        </authorList>
    </citation>
    <scope>NUCLEOTIDE SEQUENCE [LARGE SCALE GENOMIC DNA]</scope>
    <source>
        <strain evidence="5 7">NBRC 107626</strain>
    </source>
</reference>
<feature type="transmembrane region" description="Helical" evidence="2">
    <location>
        <begin position="258"/>
        <end position="276"/>
    </location>
</feature>
<evidence type="ECO:0000256" key="1">
    <source>
        <dbReference type="SAM" id="MobiDB-lite"/>
    </source>
</evidence>
<feature type="transmembrane region" description="Helical" evidence="2">
    <location>
        <begin position="384"/>
        <end position="408"/>
    </location>
</feature>
<dbReference type="InterPro" id="IPR002656">
    <property type="entry name" value="Acyl_transf_3_dom"/>
</dbReference>
<feature type="transmembrane region" description="Helical" evidence="2">
    <location>
        <begin position="201"/>
        <end position="219"/>
    </location>
</feature>
<feature type="transmembrane region" description="Helical" evidence="2">
    <location>
        <begin position="321"/>
        <end position="340"/>
    </location>
</feature>
<dbReference type="Pfam" id="PF01757">
    <property type="entry name" value="Acyl_transf_3"/>
    <property type="match status" value="1"/>
</dbReference>
<sequence>MEPTAPRTPTATAPAALPDRTGGPGSSPVLRRDIQALRAVAVLLVVVDHFWPSGLLAGGYVGVDLFFVVSGYLITGHLVRELTGTGRVALGRFYARRALRLLPAAALVTVVSAALVALWLPQGAWTRTAVEGAGSALYVQNWLMALSTLSEAAAAAGPTPFQHYWSLSVEEQFYLLWPGLLLAVAAGAVRTGRGDPRRRLLAAVAAVGAVSFAVGVVHTELSSQTAYFATWTRVWEFGVGALVALGAGVPRGPRTARAAVAAGWAGVAACAVLYRGVEFPGVGALVPVLAAAAILAGGQAADRTGLELLTDRRVVQGIGNASYSVYLWHWPLVLVLPHALGREPGHAERALLVLGVLLLAAATRRWVELPGTRWHAPRTRPARAAAVAAALTAVPVAVCLALGAAAGWSPLAP</sequence>
<dbReference type="PANTHER" id="PTHR23028:SF53">
    <property type="entry name" value="ACYL_TRANSF_3 DOMAIN-CONTAINING PROTEIN"/>
    <property type="match status" value="1"/>
</dbReference>
<evidence type="ECO:0000259" key="3">
    <source>
        <dbReference type="Pfam" id="PF01757"/>
    </source>
</evidence>
<keyword evidence="7" id="KW-1185">Reference proteome</keyword>
<evidence type="ECO:0000313" key="5">
    <source>
        <dbReference type="EMBL" id="GEO92132.1"/>
    </source>
</evidence>
<evidence type="ECO:0000313" key="7">
    <source>
        <dbReference type="Proteomes" id="UP000321155"/>
    </source>
</evidence>
<feature type="transmembrane region" description="Helical" evidence="2">
    <location>
        <begin position="172"/>
        <end position="189"/>
    </location>
</feature>
<feature type="transmembrane region" description="Helical" evidence="2">
    <location>
        <begin position="225"/>
        <end position="246"/>
    </location>
</feature>
<feature type="transmembrane region" description="Helical" evidence="2">
    <location>
        <begin position="58"/>
        <end position="79"/>
    </location>
</feature>
<dbReference type="PANTHER" id="PTHR23028">
    <property type="entry name" value="ACETYLTRANSFERASE"/>
    <property type="match status" value="1"/>
</dbReference>
<dbReference type="Proteomes" id="UP000057181">
    <property type="component" value="Chromosome"/>
</dbReference>
<dbReference type="GO" id="GO:0009103">
    <property type="term" value="P:lipopolysaccharide biosynthetic process"/>
    <property type="evidence" value="ECO:0007669"/>
    <property type="project" value="TreeGrafter"/>
</dbReference>
<accession>A0A0U3HVG5</accession>
<feature type="transmembrane region" description="Helical" evidence="2">
    <location>
        <begin position="282"/>
        <end position="301"/>
    </location>
</feature>
<dbReference type="InterPro" id="IPR050879">
    <property type="entry name" value="Acyltransferase_3"/>
</dbReference>
<reference evidence="4 6" key="1">
    <citation type="submission" date="2015-11" db="EMBL/GenBank/DDBJ databases">
        <title>Complete Genome Sequence of Kocuria flava strain HO-9041.</title>
        <authorList>
            <person name="Zhou M."/>
            <person name="Dai J."/>
        </authorList>
    </citation>
    <scope>NUCLEOTIDE SEQUENCE [LARGE SCALE GENOMIC DNA]</scope>
    <source>
        <strain evidence="4 6">HO-9041</strain>
    </source>
</reference>
<dbReference type="RefSeq" id="WP_058858007.1">
    <property type="nucleotide sequence ID" value="NZ_BJZR01000032.1"/>
</dbReference>
<evidence type="ECO:0000313" key="6">
    <source>
        <dbReference type="Proteomes" id="UP000057181"/>
    </source>
</evidence>
<gene>
    <name evidence="4" type="ORF">AS188_05495</name>
    <name evidence="5" type="ORF">KFL01_14380</name>
</gene>
<keyword evidence="2" id="KW-0812">Transmembrane</keyword>
<evidence type="ECO:0000256" key="2">
    <source>
        <dbReference type="SAM" id="Phobius"/>
    </source>
</evidence>
<evidence type="ECO:0000313" key="4">
    <source>
        <dbReference type="EMBL" id="ALU39296.1"/>
    </source>
</evidence>
<dbReference type="KEGG" id="kfv:AS188_05495"/>
<keyword evidence="2" id="KW-0472">Membrane</keyword>
<keyword evidence="2" id="KW-1133">Transmembrane helix</keyword>
<name>A0A0U3HVG5_9MICC</name>
<proteinExistence type="predicted"/>
<dbReference type="GO" id="GO:0016020">
    <property type="term" value="C:membrane"/>
    <property type="evidence" value="ECO:0007669"/>
    <property type="project" value="TreeGrafter"/>
</dbReference>
<feature type="domain" description="Acyltransferase 3" evidence="3">
    <location>
        <begin position="33"/>
        <end position="362"/>
    </location>
</feature>
<feature type="transmembrane region" description="Helical" evidence="2">
    <location>
        <begin position="346"/>
        <end position="363"/>
    </location>
</feature>
<dbReference type="STRING" id="446860.AS188_05495"/>
<dbReference type="GO" id="GO:0016747">
    <property type="term" value="F:acyltransferase activity, transferring groups other than amino-acyl groups"/>
    <property type="evidence" value="ECO:0007669"/>
    <property type="project" value="InterPro"/>
</dbReference>
<dbReference type="EMBL" id="CP013254">
    <property type="protein sequence ID" value="ALU39296.1"/>
    <property type="molecule type" value="Genomic_DNA"/>
</dbReference>
<protein>
    <recommendedName>
        <fullName evidence="3">Acyltransferase 3 domain-containing protein</fullName>
    </recommendedName>
</protein>
<dbReference type="Proteomes" id="UP000321155">
    <property type="component" value="Unassembled WGS sequence"/>
</dbReference>
<organism evidence="4 6">
    <name type="scientific">Kocuria flava</name>
    <dbReference type="NCBI Taxonomy" id="446860"/>
    <lineage>
        <taxon>Bacteria</taxon>
        <taxon>Bacillati</taxon>
        <taxon>Actinomycetota</taxon>
        <taxon>Actinomycetes</taxon>
        <taxon>Micrococcales</taxon>
        <taxon>Micrococcaceae</taxon>
        <taxon>Kocuria</taxon>
    </lineage>
</organism>